<dbReference type="EMBL" id="GL877452">
    <property type="protein sequence ID" value="ELA46293.1"/>
    <property type="molecule type" value="Genomic_DNA"/>
</dbReference>
<proteinExistence type="predicted"/>
<feature type="transmembrane region" description="Helical" evidence="1">
    <location>
        <begin position="156"/>
        <end position="176"/>
    </location>
</feature>
<keyword evidence="1" id="KW-0812">Transmembrane</keyword>
<keyword evidence="1" id="KW-1133">Transmembrane helix</keyword>
<protein>
    <submittedName>
        <fullName evidence="2">Uncharacterized protein</fullName>
    </submittedName>
</protein>
<keyword evidence="3" id="KW-1185">Reference proteome</keyword>
<dbReference type="InParanoid" id="L2GSM4"/>
<dbReference type="OMA" id="GIMHATT"/>
<dbReference type="RefSeq" id="XP_008075232.1">
    <property type="nucleotide sequence ID" value="XM_008077041.1"/>
</dbReference>
<keyword evidence="1" id="KW-0472">Membrane</keyword>
<dbReference type="Proteomes" id="UP000011081">
    <property type="component" value="Unassembled WGS sequence"/>
</dbReference>
<dbReference type="GeneID" id="19880086"/>
<gene>
    <name evidence="2" type="ORF">VCUG_02221</name>
</gene>
<feature type="transmembrane region" description="Helical" evidence="1">
    <location>
        <begin position="115"/>
        <end position="136"/>
    </location>
</feature>
<evidence type="ECO:0000313" key="2">
    <source>
        <dbReference type="EMBL" id="ELA46293.1"/>
    </source>
</evidence>
<accession>L2GSM4</accession>
<feature type="transmembrane region" description="Helical" evidence="1">
    <location>
        <begin position="274"/>
        <end position="297"/>
    </location>
</feature>
<dbReference type="OrthoDB" id="10415059at2759"/>
<dbReference type="HOGENOM" id="CLU_931258_0_0_1"/>
<dbReference type="AlphaFoldDB" id="L2GSM4"/>
<evidence type="ECO:0000313" key="3">
    <source>
        <dbReference type="Proteomes" id="UP000011081"/>
    </source>
</evidence>
<feature type="transmembrane region" description="Helical" evidence="1">
    <location>
        <begin position="7"/>
        <end position="25"/>
    </location>
</feature>
<feature type="transmembrane region" description="Helical" evidence="1">
    <location>
        <begin position="63"/>
        <end position="83"/>
    </location>
</feature>
<feature type="transmembrane region" description="Helical" evidence="1">
    <location>
        <begin position="211"/>
        <end position="230"/>
    </location>
</feature>
<feature type="transmembrane region" description="Helical" evidence="1">
    <location>
        <begin position="31"/>
        <end position="51"/>
    </location>
</feature>
<feature type="transmembrane region" description="Helical" evidence="1">
    <location>
        <begin position="89"/>
        <end position="108"/>
    </location>
</feature>
<evidence type="ECO:0000256" key="1">
    <source>
        <dbReference type="SAM" id="Phobius"/>
    </source>
</evidence>
<organism evidence="2 3">
    <name type="scientific">Vavraia culicis (isolate floridensis)</name>
    <name type="common">Microsporidian parasite</name>
    <dbReference type="NCBI Taxonomy" id="948595"/>
    <lineage>
        <taxon>Eukaryota</taxon>
        <taxon>Fungi</taxon>
        <taxon>Fungi incertae sedis</taxon>
        <taxon>Microsporidia</taxon>
        <taxon>Pleistophoridae</taxon>
        <taxon>Vavraia</taxon>
    </lineage>
</organism>
<name>L2GSM4_VAVCU</name>
<feature type="transmembrane region" description="Helical" evidence="1">
    <location>
        <begin position="183"/>
        <end position="199"/>
    </location>
</feature>
<dbReference type="VEuPathDB" id="MicrosporidiaDB:VCUG_02221"/>
<feature type="transmembrane region" description="Helical" evidence="1">
    <location>
        <begin position="237"/>
        <end position="254"/>
    </location>
</feature>
<sequence>MNFIAKTLVRMFLYFAAYVVLNLEIKYKEYAHFPLFALVYVSCLFTECIVAKRYYNIKKVNTMEVLLAFMLSFIDFLTIYLVYQMASRQSHMVFALFTITVACLCGLYDQEDNLLFFFAVLFLCSLVYSLDTYTTFGSAPIDDIFESVMVDRKLNHAALALVLIIFRVFFVDSLAVRYDISHFVYSLFFSLFAVISTANDFYKLTFTYTKIYIVLGAVLSGIMHATTNLCDFGSLRCILLVYLVTFVFIFSYVLDFNGYVFVKSPQEMLYALPAVWILCFILFVVSIPLVYHCVTYFTT</sequence>
<reference evidence="3" key="1">
    <citation type="submission" date="2011-03" db="EMBL/GenBank/DDBJ databases">
        <title>The genome sequence of Vavraia culicis strain floridensis.</title>
        <authorList>
            <consortium name="The Broad Institute Genome Sequencing Platform"/>
            <person name="Cuomo C."/>
            <person name="Becnel J."/>
            <person name="Sanscrainte N."/>
            <person name="Young S.K."/>
            <person name="Zeng Q."/>
            <person name="Gargeya S."/>
            <person name="Fitzgerald M."/>
            <person name="Haas B."/>
            <person name="Abouelleil A."/>
            <person name="Alvarado L."/>
            <person name="Arachchi H.M."/>
            <person name="Berlin A."/>
            <person name="Chapman S.B."/>
            <person name="Gearin G."/>
            <person name="Goldberg J."/>
            <person name="Griggs A."/>
            <person name="Gujja S."/>
            <person name="Hansen M."/>
            <person name="Heiman D."/>
            <person name="Howarth C."/>
            <person name="Larimer J."/>
            <person name="Lui A."/>
            <person name="MacDonald P.J.P."/>
            <person name="McCowen C."/>
            <person name="Montmayeur A."/>
            <person name="Murphy C."/>
            <person name="Neiman D."/>
            <person name="Pearson M."/>
            <person name="Priest M."/>
            <person name="Roberts A."/>
            <person name="Saif S."/>
            <person name="Shea T."/>
            <person name="Sisk P."/>
            <person name="Stolte C."/>
            <person name="Sykes S."/>
            <person name="Wortman J."/>
            <person name="Nusbaum C."/>
            <person name="Birren B."/>
        </authorList>
    </citation>
    <scope>NUCLEOTIDE SEQUENCE [LARGE SCALE GENOMIC DNA]</scope>
    <source>
        <strain evidence="3">floridensis</strain>
    </source>
</reference>